<evidence type="ECO:0000256" key="4">
    <source>
        <dbReference type="ARBA" id="ARBA00022989"/>
    </source>
</evidence>
<evidence type="ECO:0000313" key="7">
    <source>
        <dbReference type="EMBL" id="MBS1259184.1"/>
    </source>
</evidence>
<feature type="transmembrane region" description="Helical" evidence="6">
    <location>
        <begin position="93"/>
        <end position="118"/>
    </location>
</feature>
<protein>
    <recommendedName>
        <fullName evidence="9">ATP synthase I chain</fullName>
    </recommendedName>
</protein>
<dbReference type="Pfam" id="PF03899">
    <property type="entry name" value="ATP-synt_I"/>
    <property type="match status" value="1"/>
</dbReference>
<keyword evidence="3 6" id="KW-0812">Transmembrane</keyword>
<dbReference type="AlphaFoldDB" id="A0A942A568"/>
<dbReference type="Proteomes" id="UP000722750">
    <property type="component" value="Unassembled WGS sequence"/>
</dbReference>
<gene>
    <name evidence="7" type="ORF">MAG551_02251</name>
</gene>
<feature type="transmembrane region" description="Helical" evidence="6">
    <location>
        <begin position="51"/>
        <end position="73"/>
    </location>
</feature>
<comment type="subcellular location">
    <subcellularLocation>
        <location evidence="1">Cell membrane</location>
        <topology evidence="1">Multi-pass membrane protein</topology>
    </subcellularLocation>
</comment>
<keyword evidence="4 6" id="KW-1133">Transmembrane helix</keyword>
<evidence type="ECO:0000313" key="8">
    <source>
        <dbReference type="Proteomes" id="UP000722750"/>
    </source>
</evidence>
<proteinExistence type="predicted"/>
<dbReference type="InterPro" id="IPR005598">
    <property type="entry name" value="ATP_synth_I"/>
</dbReference>
<sequence>MIKNFDMLNIYKNSCELLTVKKNFVKQAFYAALFVSILMFLASLRYQSFEITIGLTIGIIASFCSSFILWRWINYIFNDLRPGAVTNSKPSPAVKSVGFVLLRLCQIFVLGLVFFLIFKFLSINIIALFIGISVVQLVVFSMIASIVLVNMLNNVRGADFVTRQERHTGLKSN</sequence>
<accession>A0A942A568</accession>
<keyword evidence="5 6" id="KW-0472">Membrane</keyword>
<evidence type="ECO:0000256" key="6">
    <source>
        <dbReference type="SAM" id="Phobius"/>
    </source>
</evidence>
<reference evidence="7" key="1">
    <citation type="journal article" date="2021" name="ISME J.">
        <title>Fine-scale metabolic discontinuity in a stratified prokaryote microbiome of a Red Sea deep halocline.</title>
        <authorList>
            <person name="Michoud G."/>
            <person name="Ngugi D.K."/>
            <person name="Barozzi A."/>
            <person name="Merlino G."/>
            <person name="Calleja M.L."/>
            <person name="Delgado-Huertas A."/>
            <person name="Moran X.A.G."/>
            <person name="Daffonchio D."/>
        </authorList>
    </citation>
    <scope>NUCLEOTIDE SEQUENCE</scope>
    <source>
        <strain evidence="7">SuakinDeep_MAG55_1</strain>
    </source>
</reference>
<dbReference type="EMBL" id="JAANXD010000084">
    <property type="protein sequence ID" value="MBS1259184.1"/>
    <property type="molecule type" value="Genomic_DNA"/>
</dbReference>
<evidence type="ECO:0000256" key="3">
    <source>
        <dbReference type="ARBA" id="ARBA00022692"/>
    </source>
</evidence>
<evidence type="ECO:0000256" key="5">
    <source>
        <dbReference type="ARBA" id="ARBA00023136"/>
    </source>
</evidence>
<name>A0A942A568_9BACT</name>
<keyword evidence="2" id="KW-1003">Cell membrane</keyword>
<comment type="caution">
    <text evidence="7">The sequence shown here is derived from an EMBL/GenBank/DDBJ whole genome shotgun (WGS) entry which is preliminary data.</text>
</comment>
<feature type="transmembrane region" description="Helical" evidence="6">
    <location>
        <begin position="125"/>
        <end position="149"/>
    </location>
</feature>
<feature type="transmembrane region" description="Helical" evidence="6">
    <location>
        <begin position="27"/>
        <end position="44"/>
    </location>
</feature>
<organism evidence="7 8">
    <name type="scientific">Candidatus Scalindua arabica</name>
    <dbReference type="NCBI Taxonomy" id="1127984"/>
    <lineage>
        <taxon>Bacteria</taxon>
        <taxon>Pseudomonadati</taxon>
        <taxon>Planctomycetota</taxon>
        <taxon>Candidatus Brocadiia</taxon>
        <taxon>Candidatus Brocadiales</taxon>
        <taxon>Candidatus Scalinduaceae</taxon>
        <taxon>Candidatus Scalindua</taxon>
    </lineage>
</organism>
<evidence type="ECO:0000256" key="2">
    <source>
        <dbReference type="ARBA" id="ARBA00022475"/>
    </source>
</evidence>
<evidence type="ECO:0008006" key="9">
    <source>
        <dbReference type="Google" id="ProtNLM"/>
    </source>
</evidence>
<evidence type="ECO:0000256" key="1">
    <source>
        <dbReference type="ARBA" id="ARBA00004651"/>
    </source>
</evidence>